<dbReference type="SMART" id="SM00060">
    <property type="entry name" value="FN3"/>
    <property type="match status" value="2"/>
</dbReference>
<dbReference type="InterPro" id="IPR013830">
    <property type="entry name" value="SGNH_hydro"/>
</dbReference>
<dbReference type="CDD" id="cd04082">
    <property type="entry name" value="CBM35_pectate_lyase-like"/>
    <property type="match status" value="1"/>
</dbReference>
<evidence type="ECO:0000313" key="6">
    <source>
        <dbReference type="EMBL" id="KXI27357.1"/>
    </source>
</evidence>
<feature type="signal peptide" evidence="4">
    <location>
        <begin position="1"/>
        <end position="19"/>
    </location>
</feature>
<dbReference type="Pfam" id="PF13472">
    <property type="entry name" value="Lipase_GDSL_2"/>
    <property type="match status" value="2"/>
</dbReference>
<dbReference type="InterPro" id="IPR003961">
    <property type="entry name" value="FN3_dom"/>
</dbReference>
<dbReference type="PANTHER" id="PTHR43695">
    <property type="entry name" value="PUTATIVE (AFU_ORTHOLOGUE AFUA_2G17250)-RELATED"/>
    <property type="match status" value="1"/>
</dbReference>
<feature type="domain" description="CBM6" evidence="5">
    <location>
        <begin position="63"/>
        <end position="185"/>
    </location>
</feature>
<feature type="region of interest" description="Disordered" evidence="3">
    <location>
        <begin position="1018"/>
        <end position="1052"/>
    </location>
</feature>
<dbReference type="EMBL" id="LSNE01000011">
    <property type="protein sequence ID" value="KXI27357.1"/>
    <property type="molecule type" value="Genomic_DNA"/>
</dbReference>
<feature type="region of interest" description="Disordered" evidence="3">
    <location>
        <begin position="38"/>
        <end position="57"/>
    </location>
</feature>
<evidence type="ECO:0000256" key="3">
    <source>
        <dbReference type="SAM" id="MobiDB-lite"/>
    </source>
</evidence>
<sequence>MRKYLVLSVLLLSINGCGGQGSTDIGSTAPPVIIAQPESPEVPVTPSTPETPEVPTTPDPGELLLEEMQAGFCSVSGLIENTHTGFTGEGFANTDNQVDAQIKWQVNATTAGDYNIELVYAAPTARPSTLSSNGSESALAFVSSTAWDIWSVDTAVITLVAGENDIVLSANTAEGAPNIDSLKILGQGLSAGACSFTPTTPTEPPSEANTQIYIIGDSTVANYGASYYPQKGWGQVLQHFFKNREVEVVNRARGGRSSRSFYSEVGLWDEVLKELDSGDYLLIQFGHNDRDWSEETRFTPPADFEQYLANYVNEARAKGVTPILVSPMVMNAYNGDVLRNVFTEDGNDYRGSMAKVATDMDVAFVDLNIKSFDLVKALGQQQASHYLYLILDAGEYPNYPAGSNDGTHFQESGAVEMARLVVEGLEELRNRVDIEPLIANVKHRYTLSVDNVGANTSILTQGNAYPEGIPLTFKTIAGETDTFNAWYSWGLIVSEGNIFQTTMPANKYSLTAAFNGAVPVVNFSAATVFVIGDSTVADYTSGYFPQTGWGQVLQPFFDDNKITIDNRAIGGTSSKSFYAEFWQSVKADIREGDFVFIQFGINDRANDEDRAAPSGGVFEGYLSSYIEETQALGATPVLISSVRRNQWQNGTPYDAYHEHPVVTRELAATLGVALIDLDSKNKALLVSVGETYANQFYYMGLAANEYENFKNGISDTVHFQQAGAVEMARLVAQGIAELSSRQTIAPLIDALKPVYVLNISSPTPDAGVITQGFAYPQGSPLTIKAVANSDNVFTQWLDKNSAEVANKSIYQFTAKDNDTEFTAVFNNSEGLGIPTNNLVAVLDGTKVNLSWDLQNYDPAITYLEVYRNDKNDVAGRTRIVAGATPKGNFVDETGVEGTTYWYMFKIVQDTVTTNTTPEAETRIPFVNEIPVTNLSAQIDGTAVNLSWDLQYFEPEITYLEVYRNDKNEALGRTRIVPGATLNGTFRDEGLEPGKTYWYMFKMVQDGVTANTAPEAETTIPADAVPSTPTEPGEPSDPETPTEPVEPTEPPVTNLTTVVNGNNVTVSWDLQNFSPEITYLEVYRNDKNGTAGRTRIVAGAALAGSFVDEGLTSGLTYWYMFKMVQDGVTSNTEPDAPTTIP</sequence>
<reference evidence="7" key="1">
    <citation type="submission" date="2016-02" db="EMBL/GenBank/DDBJ databases">
        <authorList>
            <person name="Schultz-Johansen M."/>
            <person name="Glaring M.A."/>
            <person name="Bech P.K."/>
            <person name="Stougaard P."/>
        </authorList>
    </citation>
    <scope>NUCLEOTIDE SEQUENCE [LARGE SCALE GENOMIC DNA]</scope>
    <source>
        <strain evidence="7">S66</strain>
    </source>
</reference>
<protein>
    <recommendedName>
        <fullName evidence="5">CBM6 domain-containing protein</fullName>
    </recommendedName>
</protein>
<dbReference type="OrthoDB" id="9802318at2"/>
<dbReference type="SUPFAM" id="SSF52266">
    <property type="entry name" value="SGNH hydrolase"/>
    <property type="match status" value="2"/>
</dbReference>
<dbReference type="SUPFAM" id="SSF49265">
    <property type="entry name" value="Fibronectin type III"/>
    <property type="match status" value="1"/>
</dbReference>
<dbReference type="Gene3D" id="2.60.120.260">
    <property type="entry name" value="Galactose-binding domain-like"/>
    <property type="match status" value="1"/>
</dbReference>
<dbReference type="Proteomes" id="UP000070299">
    <property type="component" value="Unassembled WGS sequence"/>
</dbReference>
<evidence type="ECO:0000256" key="1">
    <source>
        <dbReference type="ARBA" id="ARBA00008668"/>
    </source>
</evidence>
<evidence type="ECO:0000313" key="7">
    <source>
        <dbReference type="Proteomes" id="UP000070299"/>
    </source>
</evidence>
<dbReference type="STRING" id="1799789.AX660_21800"/>
<comment type="similarity">
    <text evidence="1">Belongs to the 'GDSL' lipolytic enzyme family.</text>
</comment>
<accession>A0A148KM35</accession>
<dbReference type="RefSeq" id="WP_068380690.1">
    <property type="nucleotide sequence ID" value="NZ_LSNE01000011.1"/>
</dbReference>
<dbReference type="InterPro" id="IPR037459">
    <property type="entry name" value="RhgT-like"/>
</dbReference>
<dbReference type="CDD" id="cd01821">
    <property type="entry name" value="Rhamnogalacturan_acetylesterase_like"/>
    <property type="match status" value="2"/>
</dbReference>
<dbReference type="InterPro" id="IPR036116">
    <property type="entry name" value="FN3_sf"/>
</dbReference>
<dbReference type="PANTHER" id="PTHR43695:SF1">
    <property type="entry name" value="RHAMNOGALACTURONAN ACETYLESTERASE"/>
    <property type="match status" value="1"/>
</dbReference>
<comment type="caution">
    <text evidence="6">The sequence shown here is derived from an EMBL/GenBank/DDBJ whole genome shotgun (WGS) entry which is preliminary data.</text>
</comment>
<dbReference type="Gene3D" id="3.40.50.1110">
    <property type="entry name" value="SGNH hydrolase"/>
    <property type="match status" value="2"/>
</dbReference>
<keyword evidence="4" id="KW-0732">Signal</keyword>
<feature type="chain" id="PRO_5007550239" description="CBM6 domain-containing protein" evidence="4">
    <location>
        <begin position="20"/>
        <end position="1140"/>
    </location>
</feature>
<dbReference type="InterPro" id="IPR005084">
    <property type="entry name" value="CBM6"/>
</dbReference>
<feature type="compositionally biased region" description="Low complexity" evidence="3">
    <location>
        <begin position="38"/>
        <end position="56"/>
    </location>
</feature>
<evidence type="ECO:0000256" key="4">
    <source>
        <dbReference type="SAM" id="SignalP"/>
    </source>
</evidence>
<dbReference type="AlphaFoldDB" id="A0A148KM35"/>
<name>A0A148KM35_9ALTE</name>
<organism evidence="6 7">
    <name type="scientific">Paraglaciecola hydrolytica</name>
    <dbReference type="NCBI Taxonomy" id="1799789"/>
    <lineage>
        <taxon>Bacteria</taxon>
        <taxon>Pseudomonadati</taxon>
        <taxon>Pseudomonadota</taxon>
        <taxon>Gammaproteobacteria</taxon>
        <taxon>Alteromonadales</taxon>
        <taxon>Alteromonadaceae</taxon>
        <taxon>Paraglaciecola</taxon>
    </lineage>
</organism>
<keyword evidence="7" id="KW-1185">Reference proteome</keyword>
<dbReference type="Pfam" id="PF18998">
    <property type="entry name" value="Flg_new_2"/>
    <property type="match status" value="1"/>
</dbReference>
<proteinExistence type="inferred from homology"/>
<keyword evidence="2" id="KW-0378">Hydrolase</keyword>
<evidence type="ECO:0000256" key="2">
    <source>
        <dbReference type="ARBA" id="ARBA00022801"/>
    </source>
</evidence>
<dbReference type="InterPro" id="IPR008979">
    <property type="entry name" value="Galactose-bd-like_sf"/>
</dbReference>
<dbReference type="Gene3D" id="2.60.40.10">
    <property type="entry name" value="Immunoglobulins"/>
    <property type="match status" value="3"/>
</dbReference>
<dbReference type="PROSITE" id="PS51175">
    <property type="entry name" value="CBM6"/>
    <property type="match status" value="1"/>
</dbReference>
<dbReference type="GO" id="GO:0016788">
    <property type="term" value="F:hydrolase activity, acting on ester bonds"/>
    <property type="evidence" value="ECO:0007669"/>
    <property type="project" value="UniProtKB-ARBA"/>
</dbReference>
<dbReference type="InterPro" id="IPR044060">
    <property type="entry name" value="Bacterial_rp_domain"/>
</dbReference>
<dbReference type="InterPro" id="IPR036514">
    <property type="entry name" value="SGNH_hydro_sf"/>
</dbReference>
<dbReference type="GO" id="GO:0030246">
    <property type="term" value="F:carbohydrate binding"/>
    <property type="evidence" value="ECO:0007669"/>
    <property type="project" value="InterPro"/>
</dbReference>
<dbReference type="InterPro" id="IPR013783">
    <property type="entry name" value="Ig-like_fold"/>
</dbReference>
<gene>
    <name evidence="6" type="ORF">AX660_21800</name>
</gene>
<evidence type="ECO:0000259" key="5">
    <source>
        <dbReference type="PROSITE" id="PS51175"/>
    </source>
</evidence>
<dbReference type="SUPFAM" id="SSF49785">
    <property type="entry name" value="Galactose-binding domain-like"/>
    <property type="match status" value="1"/>
</dbReference>